<accession>A0A7E4UMQ7</accession>
<organism evidence="1 2">
    <name type="scientific">Panagrellus redivivus</name>
    <name type="common">Microworm</name>
    <dbReference type="NCBI Taxonomy" id="6233"/>
    <lineage>
        <taxon>Eukaryota</taxon>
        <taxon>Metazoa</taxon>
        <taxon>Ecdysozoa</taxon>
        <taxon>Nematoda</taxon>
        <taxon>Chromadorea</taxon>
        <taxon>Rhabditida</taxon>
        <taxon>Tylenchina</taxon>
        <taxon>Panagrolaimomorpha</taxon>
        <taxon>Panagrolaimoidea</taxon>
        <taxon>Panagrolaimidae</taxon>
        <taxon>Panagrellus</taxon>
    </lineage>
</organism>
<dbReference type="WBParaSite" id="Pan_g10344.t1">
    <property type="protein sequence ID" value="Pan_g10344.t1"/>
    <property type="gene ID" value="Pan_g10344"/>
</dbReference>
<name>A0A7E4UMQ7_PANRE</name>
<proteinExistence type="predicted"/>
<dbReference type="Proteomes" id="UP000492821">
    <property type="component" value="Unassembled WGS sequence"/>
</dbReference>
<keyword evidence="1" id="KW-1185">Reference proteome</keyword>
<sequence>MGSATRAVRKISLAKNFFNFCVLLSFVKNQPHNKAVSSSNRRRWESSFTLSNIFLLYLHKRKVTEAVWIVYKHFDLSDGWVGTQFS</sequence>
<evidence type="ECO:0000313" key="2">
    <source>
        <dbReference type="WBParaSite" id="Pan_g10344.t1"/>
    </source>
</evidence>
<dbReference type="AlphaFoldDB" id="A0A7E4UMQ7"/>
<protein>
    <submittedName>
        <fullName evidence="2">Secreted protein</fullName>
    </submittedName>
</protein>
<reference evidence="1" key="1">
    <citation type="journal article" date="2013" name="Genetics">
        <title>The draft genome and transcriptome of Panagrellus redivivus are shaped by the harsh demands of a free-living lifestyle.</title>
        <authorList>
            <person name="Srinivasan J."/>
            <person name="Dillman A.R."/>
            <person name="Macchietto M.G."/>
            <person name="Heikkinen L."/>
            <person name="Lakso M."/>
            <person name="Fracchia K.M."/>
            <person name="Antoshechkin I."/>
            <person name="Mortazavi A."/>
            <person name="Wong G."/>
            <person name="Sternberg P.W."/>
        </authorList>
    </citation>
    <scope>NUCLEOTIDE SEQUENCE [LARGE SCALE GENOMIC DNA]</scope>
    <source>
        <strain evidence="1">MT8872</strain>
    </source>
</reference>
<reference evidence="2" key="2">
    <citation type="submission" date="2020-10" db="UniProtKB">
        <authorList>
            <consortium name="WormBaseParasite"/>
        </authorList>
    </citation>
    <scope>IDENTIFICATION</scope>
</reference>
<evidence type="ECO:0000313" key="1">
    <source>
        <dbReference type="Proteomes" id="UP000492821"/>
    </source>
</evidence>